<dbReference type="EMBL" id="KZ293682">
    <property type="protein sequence ID" value="PBK86748.1"/>
    <property type="molecule type" value="Genomic_DNA"/>
</dbReference>
<keyword evidence="2" id="KW-1185">Reference proteome</keyword>
<proteinExistence type="predicted"/>
<dbReference type="InParanoid" id="A0A2H3D7D2"/>
<sequence>MYRNEIAAHEIKYDRLAEATLNRLSDVTNSFFASNLNPPAPFHAIANTNFSLNMGLGLHEDDGCGSAQRDGLWSCRRMGFGPCLSSSTLHHEHVEPASRFSRRFSDRVGRAEI</sequence>
<dbReference type="AlphaFoldDB" id="A0A2H3D7D2"/>
<evidence type="ECO:0000313" key="1">
    <source>
        <dbReference type="EMBL" id="PBK86748.1"/>
    </source>
</evidence>
<evidence type="ECO:0000313" key="2">
    <source>
        <dbReference type="Proteomes" id="UP000217790"/>
    </source>
</evidence>
<organism evidence="1 2">
    <name type="scientific">Armillaria gallica</name>
    <name type="common">Bulbous honey fungus</name>
    <name type="synonym">Armillaria bulbosa</name>
    <dbReference type="NCBI Taxonomy" id="47427"/>
    <lineage>
        <taxon>Eukaryota</taxon>
        <taxon>Fungi</taxon>
        <taxon>Dikarya</taxon>
        <taxon>Basidiomycota</taxon>
        <taxon>Agaricomycotina</taxon>
        <taxon>Agaricomycetes</taxon>
        <taxon>Agaricomycetidae</taxon>
        <taxon>Agaricales</taxon>
        <taxon>Marasmiineae</taxon>
        <taxon>Physalacriaceae</taxon>
        <taxon>Armillaria</taxon>
    </lineage>
</organism>
<reference evidence="2" key="1">
    <citation type="journal article" date="2017" name="Nat. Ecol. Evol.">
        <title>Genome expansion and lineage-specific genetic innovations in the forest pathogenic fungi Armillaria.</title>
        <authorList>
            <person name="Sipos G."/>
            <person name="Prasanna A.N."/>
            <person name="Walter M.C."/>
            <person name="O'Connor E."/>
            <person name="Balint B."/>
            <person name="Krizsan K."/>
            <person name="Kiss B."/>
            <person name="Hess J."/>
            <person name="Varga T."/>
            <person name="Slot J."/>
            <person name="Riley R."/>
            <person name="Boka B."/>
            <person name="Rigling D."/>
            <person name="Barry K."/>
            <person name="Lee J."/>
            <person name="Mihaltcheva S."/>
            <person name="LaButti K."/>
            <person name="Lipzen A."/>
            <person name="Waldron R."/>
            <person name="Moloney N.M."/>
            <person name="Sperisen C."/>
            <person name="Kredics L."/>
            <person name="Vagvoelgyi C."/>
            <person name="Patrignani A."/>
            <person name="Fitzpatrick D."/>
            <person name="Nagy I."/>
            <person name="Doyle S."/>
            <person name="Anderson J.B."/>
            <person name="Grigoriev I.V."/>
            <person name="Gueldener U."/>
            <person name="Muensterkoetter M."/>
            <person name="Nagy L.G."/>
        </authorList>
    </citation>
    <scope>NUCLEOTIDE SEQUENCE [LARGE SCALE GENOMIC DNA]</scope>
    <source>
        <strain evidence="2">Ar21-2</strain>
    </source>
</reference>
<dbReference type="Proteomes" id="UP000217790">
    <property type="component" value="Unassembled WGS sequence"/>
</dbReference>
<accession>A0A2H3D7D2</accession>
<protein>
    <submittedName>
        <fullName evidence="1">Uncharacterized protein</fullName>
    </submittedName>
</protein>
<name>A0A2H3D7D2_ARMGA</name>
<gene>
    <name evidence="1" type="ORF">ARMGADRAFT_479642</name>
</gene>